<dbReference type="InterPro" id="IPR012795">
    <property type="entry name" value="tRNA_Ile_lys_synt_N"/>
</dbReference>
<dbReference type="Pfam" id="PF09179">
    <property type="entry name" value="TilS"/>
    <property type="match status" value="1"/>
</dbReference>
<keyword evidence="1 7" id="KW-0963">Cytoplasm</keyword>
<evidence type="ECO:0000259" key="10">
    <source>
        <dbReference type="Pfam" id="PF09179"/>
    </source>
</evidence>
<feature type="region of interest" description="Disordered" evidence="8">
    <location>
        <begin position="245"/>
        <end position="322"/>
    </location>
</feature>
<feature type="domain" description="tRNA(Ile)-lysidine synthase substrate-binding" evidence="10">
    <location>
        <begin position="327"/>
        <end position="397"/>
    </location>
</feature>
<sequence length="408" mass="42220">MMAPKLPATPAVLAVRRAVREWVVARGGRGPVVVGLSGGADSLALVAAAVVECGAVTAVVVDHRLQDGSGAVARRAVEQALALGCVDARVVAVEVGRAGGVEAAARAARYAALESVRDGRPVLLGHTLDDQAETVLLGLARGSGGRSIQGMAAWNEPWGRPLLGVRRAQTEQLCADLGIEPWRDPHNDDPAYTRVRVRNEVLPLLEDVLGGGVAQALARTADQLRADGAVLDDLADELLRAARLPVHRPDETSTGPGGNARSTVVPRPESPARAATGCGPGLGAVPEPSALAESGGGTDRPVPTAGPESTVDIESGSGPDDSDRLALSIEILTTAPAPLRRRAVRAWLAEQGVSGLMNAHLQAIDELVSNWRGQGPVAIGGGSRAHRLVVLREHGTLTVRAQPRFDAT</sequence>
<dbReference type="HAMAP" id="MF_01161">
    <property type="entry name" value="tRNA_Ile_lys_synt"/>
    <property type="match status" value="1"/>
</dbReference>
<evidence type="ECO:0000256" key="7">
    <source>
        <dbReference type="HAMAP-Rule" id="MF_01161"/>
    </source>
</evidence>
<evidence type="ECO:0000256" key="1">
    <source>
        <dbReference type="ARBA" id="ARBA00022490"/>
    </source>
</evidence>
<comment type="caution">
    <text evidence="11">The sequence shown here is derived from an EMBL/GenBank/DDBJ whole genome shotgun (WGS) entry which is preliminary data.</text>
</comment>
<dbReference type="EC" id="6.3.4.19" evidence="7"/>
<evidence type="ECO:0000256" key="6">
    <source>
        <dbReference type="ARBA" id="ARBA00048539"/>
    </source>
</evidence>
<dbReference type="InterPro" id="IPR014729">
    <property type="entry name" value="Rossmann-like_a/b/a_fold"/>
</dbReference>
<feature type="binding site" evidence="7">
    <location>
        <begin position="37"/>
        <end position="42"/>
    </location>
    <ligand>
        <name>ATP</name>
        <dbReference type="ChEBI" id="CHEBI:30616"/>
    </ligand>
</feature>
<dbReference type="InterPro" id="IPR011063">
    <property type="entry name" value="TilS/TtcA_N"/>
</dbReference>
<keyword evidence="4 7" id="KW-0547">Nucleotide-binding</keyword>
<feature type="domain" description="tRNA(Ile)-lysidine/2-thiocytidine synthase N-terminal" evidence="9">
    <location>
        <begin position="32"/>
        <end position="200"/>
    </location>
</feature>
<dbReference type="Gene3D" id="3.40.50.620">
    <property type="entry name" value="HUPs"/>
    <property type="match status" value="1"/>
</dbReference>
<reference evidence="11 12" key="1">
    <citation type="submission" date="2019-07" db="EMBL/GenBank/DDBJ databases">
        <title>Genomic Encyclopedia of Type Strains, Phase IV (KMG-IV): sequencing the most valuable type-strain genomes for metagenomic binning, comparative biology and taxonomic classification.</title>
        <authorList>
            <person name="Goeker M."/>
        </authorList>
    </citation>
    <scope>NUCLEOTIDE SEQUENCE [LARGE SCALE GENOMIC DNA]</scope>
    <source>
        <strain evidence="11 12">DSM 44831</strain>
    </source>
</reference>
<evidence type="ECO:0000256" key="2">
    <source>
        <dbReference type="ARBA" id="ARBA00022598"/>
    </source>
</evidence>
<keyword evidence="3 7" id="KW-0819">tRNA processing</keyword>
<gene>
    <name evidence="7" type="primary">tilS</name>
    <name evidence="11" type="ORF">FNL39_11457</name>
</gene>
<dbReference type="NCBIfam" id="TIGR02432">
    <property type="entry name" value="lysidine_TilS_N"/>
    <property type="match status" value="1"/>
</dbReference>
<comment type="subcellular location">
    <subcellularLocation>
        <location evidence="7">Cytoplasm</location>
    </subcellularLocation>
</comment>
<dbReference type="InterPro" id="IPR015262">
    <property type="entry name" value="tRNA_Ile_lys_synt_subst-bd"/>
</dbReference>
<evidence type="ECO:0000259" key="9">
    <source>
        <dbReference type="Pfam" id="PF01171"/>
    </source>
</evidence>
<accession>A0ABQ6YFW2</accession>
<dbReference type="SUPFAM" id="SSF52402">
    <property type="entry name" value="Adenine nucleotide alpha hydrolases-like"/>
    <property type="match status" value="1"/>
</dbReference>
<comment type="function">
    <text evidence="7">Ligates lysine onto the cytidine present at position 34 of the AUA codon-specific tRNA(Ile) that contains the anticodon CAU, in an ATP-dependent manner. Cytidine is converted to lysidine, thus changing the amino acid specificity of the tRNA from methionine to isoleucine.</text>
</comment>
<organism evidence="11 12">
    <name type="scientific">Nocardia caishijiensis</name>
    <dbReference type="NCBI Taxonomy" id="184756"/>
    <lineage>
        <taxon>Bacteria</taxon>
        <taxon>Bacillati</taxon>
        <taxon>Actinomycetota</taxon>
        <taxon>Actinomycetes</taxon>
        <taxon>Mycobacteriales</taxon>
        <taxon>Nocardiaceae</taxon>
        <taxon>Nocardia</taxon>
    </lineage>
</organism>
<comment type="catalytic activity">
    <reaction evidence="6 7">
        <text>cytidine(34) in tRNA(Ile2) + L-lysine + ATP = lysidine(34) in tRNA(Ile2) + AMP + diphosphate + H(+)</text>
        <dbReference type="Rhea" id="RHEA:43744"/>
        <dbReference type="Rhea" id="RHEA-COMP:10625"/>
        <dbReference type="Rhea" id="RHEA-COMP:10670"/>
        <dbReference type="ChEBI" id="CHEBI:15378"/>
        <dbReference type="ChEBI" id="CHEBI:30616"/>
        <dbReference type="ChEBI" id="CHEBI:32551"/>
        <dbReference type="ChEBI" id="CHEBI:33019"/>
        <dbReference type="ChEBI" id="CHEBI:82748"/>
        <dbReference type="ChEBI" id="CHEBI:83665"/>
        <dbReference type="ChEBI" id="CHEBI:456215"/>
        <dbReference type="EC" id="6.3.4.19"/>
    </reaction>
</comment>
<dbReference type="InterPro" id="IPR012094">
    <property type="entry name" value="tRNA_Ile_lys_synt"/>
</dbReference>
<evidence type="ECO:0000256" key="3">
    <source>
        <dbReference type="ARBA" id="ARBA00022694"/>
    </source>
</evidence>
<evidence type="ECO:0000313" key="12">
    <source>
        <dbReference type="Proteomes" id="UP000798951"/>
    </source>
</evidence>
<dbReference type="PANTHER" id="PTHR43033">
    <property type="entry name" value="TRNA(ILE)-LYSIDINE SYNTHASE-RELATED"/>
    <property type="match status" value="1"/>
</dbReference>
<name>A0ABQ6YFW2_9NOCA</name>
<dbReference type="SUPFAM" id="SSF82829">
    <property type="entry name" value="MesJ substrate recognition domain-like"/>
    <property type="match status" value="1"/>
</dbReference>
<dbReference type="EMBL" id="VMSD01000014">
    <property type="protein sequence ID" value="KAF0836557.1"/>
    <property type="molecule type" value="Genomic_DNA"/>
</dbReference>
<evidence type="ECO:0000256" key="8">
    <source>
        <dbReference type="SAM" id="MobiDB-lite"/>
    </source>
</evidence>
<keyword evidence="2 7" id="KW-0436">Ligase</keyword>
<dbReference type="PANTHER" id="PTHR43033:SF1">
    <property type="entry name" value="TRNA(ILE)-LYSIDINE SYNTHASE-RELATED"/>
    <property type="match status" value="1"/>
</dbReference>
<evidence type="ECO:0000256" key="5">
    <source>
        <dbReference type="ARBA" id="ARBA00022840"/>
    </source>
</evidence>
<dbReference type="Pfam" id="PF01171">
    <property type="entry name" value="ATP_bind_3"/>
    <property type="match status" value="1"/>
</dbReference>
<dbReference type="CDD" id="cd01992">
    <property type="entry name" value="TilS_N"/>
    <property type="match status" value="1"/>
</dbReference>
<keyword evidence="5 7" id="KW-0067">ATP-binding</keyword>
<evidence type="ECO:0000256" key="4">
    <source>
        <dbReference type="ARBA" id="ARBA00022741"/>
    </source>
</evidence>
<protein>
    <recommendedName>
        <fullName evidence="7">tRNA(Ile)-lysidine synthase</fullName>
        <ecNumber evidence="7">6.3.4.19</ecNumber>
    </recommendedName>
    <alternativeName>
        <fullName evidence="7">tRNA(Ile)-2-lysyl-cytidine synthase</fullName>
    </alternativeName>
    <alternativeName>
        <fullName evidence="7">tRNA(Ile)-lysidine synthetase</fullName>
    </alternativeName>
</protein>
<evidence type="ECO:0000313" key="11">
    <source>
        <dbReference type="EMBL" id="KAF0836557.1"/>
    </source>
</evidence>
<keyword evidence="12" id="KW-1185">Reference proteome</keyword>
<proteinExistence type="inferred from homology"/>
<comment type="similarity">
    <text evidence="7">Belongs to the tRNA(Ile)-lysidine synthase family.</text>
</comment>
<dbReference type="Proteomes" id="UP000798951">
    <property type="component" value="Unassembled WGS sequence"/>
</dbReference>
<comment type="domain">
    <text evidence="7">The N-terminal region contains the highly conserved SGGXDS motif, predicted to be a P-loop motif involved in ATP binding.</text>
</comment>